<dbReference type="InterPro" id="IPR000210">
    <property type="entry name" value="BTB/POZ_dom"/>
</dbReference>
<reference evidence="4" key="1">
    <citation type="submission" date="2025-08" db="UniProtKB">
        <authorList>
            <consortium name="RefSeq"/>
        </authorList>
    </citation>
    <scope>IDENTIFICATION</scope>
    <source>
        <strain evidence="4">11010-0011.00</strain>
        <tissue evidence="4">Whole body</tissue>
    </source>
</reference>
<dbReference type="SMART" id="SM00225">
    <property type="entry name" value="BTB"/>
    <property type="match status" value="1"/>
</dbReference>
<proteinExistence type="predicted"/>
<evidence type="ECO:0000259" key="2">
    <source>
        <dbReference type="PROSITE" id="PS50097"/>
    </source>
</evidence>
<gene>
    <name evidence="4" type="primary">LOC115622028</name>
</gene>
<evidence type="ECO:0000313" key="3">
    <source>
        <dbReference type="Proteomes" id="UP000504634"/>
    </source>
</evidence>
<sequence>MADPEEEKGLESSTPSCVGTECAPKSSAVSAVSVNDPQSLNELKSEPIEEPEPDPIRKSSKERRLQYLRNGIDADCEVHVQSADPDADAQGGNVCYKKFRCHRLLLATASDKLEQDVYQNKKWNGVLQINGVSPEAVEIFLEFIYTFEVSTSKVELQLIGDIFILSCAYNMPEMLCSFADKVKDKDWPLDYIFPAYDLAFRHNIISLEQVCMTKILEHARELAIEPTLMNIQIYALNFVIQHWLAAKAIPTNEMVEILLKYQRENEINFSNTQQFPHFTKIINYFRNVLLDADGIISKYEEQ</sequence>
<keyword evidence="3" id="KW-1185">Reference proteome</keyword>
<feature type="domain" description="BTB" evidence="2">
    <location>
        <begin position="74"/>
        <end position="153"/>
    </location>
</feature>
<accession>A0A6J2T499</accession>
<dbReference type="CDD" id="cd18186">
    <property type="entry name" value="BTB_POZ_ZBTB_KLHL-like"/>
    <property type="match status" value="1"/>
</dbReference>
<organism evidence="3 4">
    <name type="scientific">Drosophila lebanonensis</name>
    <name type="common">Fruit fly</name>
    <name type="synonym">Scaptodrosophila lebanonensis</name>
    <dbReference type="NCBI Taxonomy" id="7225"/>
    <lineage>
        <taxon>Eukaryota</taxon>
        <taxon>Metazoa</taxon>
        <taxon>Ecdysozoa</taxon>
        <taxon>Arthropoda</taxon>
        <taxon>Hexapoda</taxon>
        <taxon>Insecta</taxon>
        <taxon>Pterygota</taxon>
        <taxon>Neoptera</taxon>
        <taxon>Endopterygota</taxon>
        <taxon>Diptera</taxon>
        <taxon>Brachycera</taxon>
        <taxon>Muscomorpha</taxon>
        <taxon>Ephydroidea</taxon>
        <taxon>Drosophilidae</taxon>
        <taxon>Scaptodrosophila</taxon>
    </lineage>
</organism>
<dbReference type="RefSeq" id="XP_030371746.1">
    <property type="nucleotide sequence ID" value="XM_030515886.1"/>
</dbReference>
<protein>
    <submittedName>
        <fullName evidence="4">Uncharacterized protein LOC115622028</fullName>
    </submittedName>
</protein>
<dbReference type="Pfam" id="PF00651">
    <property type="entry name" value="BTB"/>
    <property type="match status" value="1"/>
</dbReference>
<dbReference type="InterPro" id="IPR011333">
    <property type="entry name" value="SKP1/BTB/POZ_sf"/>
</dbReference>
<dbReference type="Proteomes" id="UP000504634">
    <property type="component" value="Unplaced"/>
</dbReference>
<dbReference type="GeneID" id="115622028"/>
<evidence type="ECO:0000256" key="1">
    <source>
        <dbReference type="SAM" id="MobiDB-lite"/>
    </source>
</evidence>
<dbReference type="Gene3D" id="3.30.710.10">
    <property type="entry name" value="Potassium Channel Kv1.1, Chain A"/>
    <property type="match status" value="1"/>
</dbReference>
<dbReference type="AlphaFoldDB" id="A0A6J2T499"/>
<dbReference type="OrthoDB" id="7881854at2759"/>
<name>A0A6J2T499_DROLE</name>
<evidence type="ECO:0000313" key="4">
    <source>
        <dbReference type="RefSeq" id="XP_030371746.1"/>
    </source>
</evidence>
<dbReference type="PROSITE" id="PS50097">
    <property type="entry name" value="BTB"/>
    <property type="match status" value="1"/>
</dbReference>
<feature type="region of interest" description="Disordered" evidence="1">
    <location>
        <begin position="1"/>
        <end position="62"/>
    </location>
</feature>
<dbReference type="SUPFAM" id="SSF54695">
    <property type="entry name" value="POZ domain"/>
    <property type="match status" value="1"/>
</dbReference>